<evidence type="ECO:0000313" key="6">
    <source>
        <dbReference type="Proteomes" id="UP000186364"/>
    </source>
</evidence>
<evidence type="ECO:0000256" key="1">
    <source>
        <dbReference type="ARBA" id="ARBA00005801"/>
    </source>
</evidence>
<feature type="transmembrane region" description="Helical" evidence="3">
    <location>
        <begin position="231"/>
        <end position="251"/>
    </location>
</feature>
<evidence type="ECO:0000313" key="5">
    <source>
        <dbReference type="EMBL" id="OLP57737.1"/>
    </source>
</evidence>
<dbReference type="PANTHER" id="PTHR30487">
    <property type="entry name" value="TYPE 4 PREPILIN-LIKE PROTEINS LEADER PEPTIDE-PROCESSING ENZYME"/>
    <property type="match status" value="1"/>
</dbReference>
<reference evidence="5 6" key="1">
    <citation type="submission" date="2016-09" db="EMBL/GenBank/DDBJ databases">
        <title>Rhizobium sp. nov., a novel species isolated from the rice rhizosphere.</title>
        <authorList>
            <person name="Zhao J."/>
            <person name="Zhang X."/>
        </authorList>
    </citation>
    <scope>NUCLEOTIDE SEQUENCE [LARGE SCALE GENOMIC DNA]</scope>
    <source>
        <strain evidence="5 6">1.7048</strain>
    </source>
</reference>
<dbReference type="AlphaFoldDB" id="A0A1Q9AQL9"/>
<dbReference type="Gene3D" id="1.20.120.1220">
    <property type="match status" value="1"/>
</dbReference>
<evidence type="ECO:0000259" key="4">
    <source>
        <dbReference type="Pfam" id="PF01478"/>
    </source>
</evidence>
<evidence type="ECO:0000256" key="2">
    <source>
        <dbReference type="RuleBase" id="RU003793"/>
    </source>
</evidence>
<keyword evidence="3" id="KW-1133">Transmembrane helix</keyword>
<dbReference type="GO" id="GO:0004190">
    <property type="term" value="F:aspartic-type endopeptidase activity"/>
    <property type="evidence" value="ECO:0007669"/>
    <property type="project" value="InterPro"/>
</dbReference>
<comment type="caution">
    <text evidence="5">The sequence shown here is derived from an EMBL/GenBank/DDBJ whole genome shotgun (WGS) entry which is preliminary data.</text>
</comment>
<keyword evidence="3" id="KW-0812">Transmembrane</keyword>
<feature type="transmembrane region" description="Helical" evidence="3">
    <location>
        <begin position="192"/>
        <end position="210"/>
    </location>
</feature>
<feature type="transmembrane region" description="Helical" evidence="3">
    <location>
        <begin position="143"/>
        <end position="164"/>
    </location>
</feature>
<comment type="similarity">
    <text evidence="1 2">Belongs to the peptidase A24 family.</text>
</comment>
<dbReference type="InterPro" id="IPR050882">
    <property type="entry name" value="Prepilin_peptidase/N-MTase"/>
</dbReference>
<evidence type="ECO:0000256" key="3">
    <source>
        <dbReference type="SAM" id="Phobius"/>
    </source>
</evidence>
<dbReference type="EMBL" id="MKIP01000059">
    <property type="protein sequence ID" value="OLP57737.1"/>
    <property type="molecule type" value="Genomic_DNA"/>
</dbReference>
<feature type="domain" description="Prepilin type IV endopeptidase peptidase" evidence="4">
    <location>
        <begin position="105"/>
        <end position="205"/>
    </location>
</feature>
<keyword evidence="3" id="KW-0472">Membrane</keyword>
<dbReference type="OrthoDB" id="9789291at2"/>
<dbReference type="Pfam" id="PF01478">
    <property type="entry name" value="Peptidase_A24"/>
    <property type="match status" value="1"/>
</dbReference>
<protein>
    <recommendedName>
        <fullName evidence="4">Prepilin type IV endopeptidase peptidase domain-containing protein</fullName>
    </recommendedName>
</protein>
<organism evidence="5 6">
    <name type="scientific">Xaviernesmea oryzae</name>
    <dbReference type="NCBI Taxonomy" id="464029"/>
    <lineage>
        <taxon>Bacteria</taxon>
        <taxon>Pseudomonadati</taxon>
        <taxon>Pseudomonadota</taxon>
        <taxon>Alphaproteobacteria</taxon>
        <taxon>Hyphomicrobiales</taxon>
        <taxon>Rhizobiaceae</taxon>
        <taxon>Rhizobium/Agrobacterium group</taxon>
        <taxon>Xaviernesmea</taxon>
    </lineage>
</organism>
<feature type="transmembrane region" description="Helical" evidence="3">
    <location>
        <begin position="62"/>
        <end position="82"/>
    </location>
</feature>
<keyword evidence="6" id="KW-1185">Reference proteome</keyword>
<feature type="transmembrane region" description="Helical" evidence="3">
    <location>
        <begin position="94"/>
        <end position="114"/>
    </location>
</feature>
<dbReference type="GO" id="GO:0005886">
    <property type="term" value="C:plasma membrane"/>
    <property type="evidence" value="ECO:0007669"/>
    <property type="project" value="TreeGrafter"/>
</dbReference>
<dbReference type="RefSeq" id="WP_075629642.1">
    <property type="nucleotide sequence ID" value="NZ_FOAM01000018.1"/>
</dbReference>
<sequence>MSFAILPALVPLALVVTALQPPILLPLLRDLWLWRRRSALVLLWRRLWNGKRGAALRPRAPGLFVDAALASLLAATLSAAALPPVSGSADVPVAIVFWMRAGGLAVNLMILTIIDLRWLRLPDRITLPLAAIGLADAALTDRLATSFFSGVVLVLLLLSLRAAALRLKGTEGLGLGDVKFAGAIGIWLGPDWSAPALFAAALFGITGHLLDRLLSDRATAQQPFGPSLASAFWIAFLCQSAGLSAPAWPIASP</sequence>
<dbReference type="InterPro" id="IPR014032">
    <property type="entry name" value="Peptidase_A24A_bac"/>
</dbReference>
<gene>
    <name evidence="5" type="ORF">BJF93_12780</name>
</gene>
<dbReference type="PRINTS" id="PR00864">
    <property type="entry name" value="PREPILNPTASE"/>
</dbReference>
<accession>A0A1Q9AQL9</accession>
<dbReference type="InterPro" id="IPR000045">
    <property type="entry name" value="Prepilin_IV_endopep_pep"/>
</dbReference>
<dbReference type="PANTHER" id="PTHR30487:SF0">
    <property type="entry name" value="PREPILIN LEADER PEPTIDASE_N-METHYLTRANSFERASE-RELATED"/>
    <property type="match status" value="1"/>
</dbReference>
<name>A0A1Q9AQL9_9HYPH</name>
<dbReference type="GO" id="GO:0006465">
    <property type="term" value="P:signal peptide processing"/>
    <property type="evidence" value="ECO:0007669"/>
    <property type="project" value="TreeGrafter"/>
</dbReference>
<dbReference type="Proteomes" id="UP000186364">
    <property type="component" value="Unassembled WGS sequence"/>
</dbReference>
<proteinExistence type="inferred from homology"/>